<keyword evidence="4 6" id="KW-0472">Membrane</keyword>
<evidence type="ECO:0000313" key="8">
    <source>
        <dbReference type="RefSeq" id="XP_022750117.1"/>
    </source>
</evidence>
<organism evidence="7 8">
    <name type="scientific">Durio zibethinus</name>
    <name type="common">Durian</name>
    <dbReference type="NCBI Taxonomy" id="66656"/>
    <lineage>
        <taxon>Eukaryota</taxon>
        <taxon>Viridiplantae</taxon>
        <taxon>Streptophyta</taxon>
        <taxon>Embryophyta</taxon>
        <taxon>Tracheophyta</taxon>
        <taxon>Spermatophyta</taxon>
        <taxon>Magnoliopsida</taxon>
        <taxon>eudicotyledons</taxon>
        <taxon>Gunneridae</taxon>
        <taxon>Pentapetalae</taxon>
        <taxon>rosids</taxon>
        <taxon>malvids</taxon>
        <taxon>Malvales</taxon>
        <taxon>Malvaceae</taxon>
        <taxon>Helicteroideae</taxon>
        <taxon>Durio</taxon>
    </lineage>
</organism>
<evidence type="ECO:0000256" key="1">
    <source>
        <dbReference type="ARBA" id="ARBA00004606"/>
    </source>
</evidence>
<keyword evidence="3" id="KW-0808">Transferase</keyword>
<evidence type="ECO:0000256" key="3">
    <source>
        <dbReference type="ARBA" id="ARBA00022679"/>
    </source>
</evidence>
<sequence length="363" mass="41939">MQTRVGSVGSVGSFEEGKDLVVTTRTGSKTLPLRVLQLFGLFLALCIAFSIISIYTIRHFRIYSVVTTVKSNFVPCDEEPNSLDHWRKPPLNLLHSMSDKELFWRASFMPRIKKYPFNRLPKIAFMFLTKGPLLLSPLWERFLKGHEGLYSVYIHSLPSFNPEFPPSSVFYRRQIPSRVSEWGKMSMCDAERRLIANALLDISNECFIGAFDDPGPFGRGRYTDYMAPEVNVTQWRKGSQWFEINRKLAINIVEDFTYYPKFERFCRPACYVDEHYFPTMLTIQASNLLANRSITWVDWSRGGAHPATFGRTDITEEFFKRILEGHQCRYNDQPSSVCFLFARKFAPSSLEPLLQIAPKVLGF</sequence>
<accession>A0A6P5ZCC2</accession>
<evidence type="ECO:0000256" key="6">
    <source>
        <dbReference type="SAM" id="Phobius"/>
    </source>
</evidence>
<protein>
    <submittedName>
        <fullName evidence="8">Uncharacterized protein LOC111299291 isoform X2</fullName>
    </submittedName>
</protein>
<proteinExistence type="predicted"/>
<dbReference type="AlphaFoldDB" id="A0A6P5ZCC2"/>
<dbReference type="RefSeq" id="XP_022750117.1">
    <property type="nucleotide sequence ID" value="XM_022894382.1"/>
</dbReference>
<name>A0A6P5ZCC2_DURZI</name>
<evidence type="ECO:0000256" key="4">
    <source>
        <dbReference type="ARBA" id="ARBA00023136"/>
    </source>
</evidence>
<dbReference type="GO" id="GO:0016757">
    <property type="term" value="F:glycosyltransferase activity"/>
    <property type="evidence" value="ECO:0007669"/>
    <property type="project" value="UniProtKB-KW"/>
</dbReference>
<evidence type="ECO:0000256" key="2">
    <source>
        <dbReference type="ARBA" id="ARBA00022676"/>
    </source>
</evidence>
<keyword evidence="5" id="KW-0325">Glycoprotein</keyword>
<dbReference type="Proteomes" id="UP000515121">
    <property type="component" value="Unplaced"/>
</dbReference>
<dbReference type="Pfam" id="PF02485">
    <property type="entry name" value="Branch"/>
    <property type="match status" value="1"/>
</dbReference>
<dbReference type="PANTHER" id="PTHR31042:SF8">
    <property type="entry name" value="CORE-2_I-BRANCHING BETA-1,6-N-ACETYLGLUCOSAMINYLTRANSFERASE FAMILY PROTEIN"/>
    <property type="match status" value="1"/>
</dbReference>
<dbReference type="PANTHER" id="PTHR31042">
    <property type="entry name" value="CORE-2/I-BRANCHING BETA-1,6-N-ACETYLGLUCOSAMINYLTRANSFERASE FAMILY PROTEIN-RELATED"/>
    <property type="match status" value="1"/>
</dbReference>
<reference evidence="8" key="1">
    <citation type="submission" date="2025-08" db="UniProtKB">
        <authorList>
            <consortium name="RefSeq"/>
        </authorList>
    </citation>
    <scope>IDENTIFICATION</scope>
    <source>
        <tissue evidence="8">Fruit stalk</tissue>
    </source>
</reference>
<dbReference type="InterPro" id="IPR003406">
    <property type="entry name" value="Glyco_trans_14"/>
</dbReference>
<evidence type="ECO:0000313" key="7">
    <source>
        <dbReference type="Proteomes" id="UP000515121"/>
    </source>
</evidence>
<comment type="subcellular location">
    <subcellularLocation>
        <location evidence="1">Membrane</location>
        <topology evidence="1">Single-pass type II membrane protein</topology>
    </subcellularLocation>
</comment>
<keyword evidence="7" id="KW-1185">Reference proteome</keyword>
<dbReference type="InterPro" id="IPR044174">
    <property type="entry name" value="BC10-like"/>
</dbReference>
<evidence type="ECO:0000256" key="5">
    <source>
        <dbReference type="ARBA" id="ARBA00023180"/>
    </source>
</evidence>
<gene>
    <name evidence="8" type="primary">LOC111299291</name>
</gene>
<dbReference type="GO" id="GO:0016020">
    <property type="term" value="C:membrane"/>
    <property type="evidence" value="ECO:0007669"/>
    <property type="project" value="UniProtKB-SubCell"/>
</dbReference>
<keyword evidence="2" id="KW-0328">Glycosyltransferase</keyword>
<keyword evidence="6" id="KW-0812">Transmembrane</keyword>
<keyword evidence="6" id="KW-1133">Transmembrane helix</keyword>
<feature type="transmembrane region" description="Helical" evidence="6">
    <location>
        <begin position="35"/>
        <end position="57"/>
    </location>
</feature>
<dbReference type="GeneID" id="111299291"/>